<dbReference type="InterPro" id="IPR010217">
    <property type="entry name" value="NU5C2"/>
</dbReference>
<dbReference type="GO" id="GO:0042773">
    <property type="term" value="P:ATP synthesis coupled electron transport"/>
    <property type="evidence" value="ECO:0007669"/>
    <property type="project" value="InterPro"/>
</dbReference>
<keyword evidence="2 6" id="KW-0812">Transmembrane</keyword>
<dbReference type="GO" id="GO:0003954">
    <property type="term" value="F:NADH dehydrogenase activity"/>
    <property type="evidence" value="ECO:0007669"/>
    <property type="project" value="TreeGrafter"/>
</dbReference>
<evidence type="ECO:0000313" key="10">
    <source>
        <dbReference type="EMBL" id="KGF73477.1"/>
    </source>
</evidence>
<keyword evidence="11" id="KW-1185">Reference proteome</keyword>
<evidence type="ECO:0000259" key="8">
    <source>
        <dbReference type="Pfam" id="PF00361"/>
    </source>
</evidence>
<evidence type="ECO:0000256" key="1">
    <source>
        <dbReference type="ARBA" id="ARBA00004127"/>
    </source>
</evidence>
<dbReference type="NCBIfam" id="TIGR01960">
    <property type="entry name" value="ndhF3_CO2"/>
    <property type="match status" value="1"/>
</dbReference>
<feature type="transmembrane region" description="Helical" evidence="7">
    <location>
        <begin position="256"/>
        <end position="276"/>
    </location>
</feature>
<dbReference type="InterPro" id="IPR003945">
    <property type="entry name" value="NU5C-like"/>
</dbReference>
<dbReference type="RefSeq" id="WP_036531206.1">
    <property type="nucleotide sequence ID" value="NZ_JJML01000007.1"/>
</dbReference>
<dbReference type="NCBIfam" id="NF005633">
    <property type="entry name" value="PRK07390.1"/>
    <property type="match status" value="1"/>
</dbReference>
<dbReference type="InterPro" id="IPR001750">
    <property type="entry name" value="ND/Mrp_TM"/>
</dbReference>
<feature type="transmembrane region" description="Helical" evidence="7">
    <location>
        <begin position="335"/>
        <end position="358"/>
    </location>
</feature>
<feature type="transmembrane region" description="Helical" evidence="7">
    <location>
        <begin position="487"/>
        <end position="511"/>
    </location>
</feature>
<keyword evidence="3 7" id="KW-1133">Transmembrane helix</keyword>
<dbReference type="Gene3D" id="1.20.5.2700">
    <property type="match status" value="1"/>
</dbReference>
<dbReference type="STRING" id="1497020.DO97_18345"/>
<dbReference type="PANTHER" id="PTHR42829:SF2">
    <property type="entry name" value="NADH-UBIQUINONE OXIDOREDUCTASE CHAIN 5"/>
    <property type="match status" value="1"/>
</dbReference>
<feature type="transmembrane region" description="Helical" evidence="7">
    <location>
        <begin position="282"/>
        <end position="304"/>
    </location>
</feature>
<dbReference type="OrthoDB" id="9807568at2"/>
<feature type="transmembrane region" description="Helical" evidence="7">
    <location>
        <begin position="457"/>
        <end position="475"/>
    </location>
</feature>
<evidence type="ECO:0000313" key="11">
    <source>
        <dbReference type="Proteomes" id="UP000030170"/>
    </source>
</evidence>
<feature type="transmembrane region" description="Helical" evidence="7">
    <location>
        <begin position="311"/>
        <end position="329"/>
    </location>
</feature>
<evidence type="ECO:0000256" key="6">
    <source>
        <dbReference type="RuleBase" id="RU000320"/>
    </source>
</evidence>
<organism evidence="10 11">
    <name type="scientific">Neosynechococcus sphagnicola sy1</name>
    <dbReference type="NCBI Taxonomy" id="1497020"/>
    <lineage>
        <taxon>Bacteria</taxon>
        <taxon>Bacillati</taxon>
        <taxon>Cyanobacteriota</taxon>
        <taxon>Cyanophyceae</taxon>
        <taxon>Neosynechococcales</taxon>
        <taxon>Neosynechococcaceae</taxon>
        <taxon>Neosynechococcus</taxon>
    </lineage>
</organism>
<keyword evidence="4 7" id="KW-0472">Membrane</keyword>
<comment type="subcellular location">
    <subcellularLocation>
        <location evidence="1">Endomembrane system</location>
        <topology evidence="1">Multi-pass membrane protein</topology>
    </subcellularLocation>
    <subcellularLocation>
        <location evidence="6">Membrane</location>
        <topology evidence="6">Multi-pass membrane protein</topology>
    </subcellularLocation>
</comment>
<gene>
    <name evidence="10" type="ORF">DO97_18345</name>
</gene>
<feature type="transmembrane region" description="Helical" evidence="7">
    <location>
        <begin position="117"/>
        <end position="137"/>
    </location>
</feature>
<comment type="function">
    <text evidence="5">NDH-1 shuttles electrons from NAD(P)H, via FMN and iron-sulfur (Fe-S) centers, to quinones in the respiratory chain. The immediate electron acceptor for the enzyme in this species is believed to be plastoquinone. Couples the redox reaction to proton translocation (for every two electrons transferred, four hydrogen ions are translocated across the cytoplasmic membrane), and thus conserves the redox energy in a proton gradient.</text>
</comment>
<feature type="domain" description="NADH:quinone oxidoreductase/Mrp antiporter transmembrane" evidence="8">
    <location>
        <begin position="140"/>
        <end position="416"/>
    </location>
</feature>
<feature type="domain" description="NADH-Ubiquinone oxidoreductase (complex I) chain 5 N-terminal" evidence="9">
    <location>
        <begin position="73"/>
        <end position="123"/>
    </location>
</feature>
<feature type="transmembrane region" description="Helical" evidence="7">
    <location>
        <begin position="39"/>
        <end position="62"/>
    </location>
</feature>
<evidence type="ECO:0000259" key="9">
    <source>
        <dbReference type="Pfam" id="PF00662"/>
    </source>
</evidence>
<dbReference type="PRINTS" id="PR01434">
    <property type="entry name" value="NADHDHGNASE5"/>
</dbReference>
<proteinExistence type="predicted"/>
<evidence type="ECO:0000256" key="2">
    <source>
        <dbReference type="ARBA" id="ARBA00022692"/>
    </source>
</evidence>
<dbReference type="GO" id="GO:0016020">
    <property type="term" value="C:membrane"/>
    <property type="evidence" value="ECO:0007669"/>
    <property type="project" value="UniProtKB-SubCell"/>
</dbReference>
<feature type="transmembrane region" description="Helical" evidence="7">
    <location>
        <begin position="219"/>
        <end position="244"/>
    </location>
</feature>
<dbReference type="GO" id="GO:0008137">
    <property type="term" value="F:NADH dehydrogenase (ubiquinone) activity"/>
    <property type="evidence" value="ECO:0007669"/>
    <property type="project" value="InterPro"/>
</dbReference>
<dbReference type="GO" id="GO:0012505">
    <property type="term" value="C:endomembrane system"/>
    <property type="evidence" value="ECO:0007669"/>
    <property type="project" value="UniProtKB-SubCell"/>
</dbReference>
<evidence type="ECO:0000256" key="7">
    <source>
        <dbReference type="SAM" id="Phobius"/>
    </source>
</evidence>
<feature type="transmembrane region" description="Helical" evidence="7">
    <location>
        <begin position="82"/>
        <end position="105"/>
    </location>
</feature>
<dbReference type="InterPro" id="IPR001516">
    <property type="entry name" value="Proton_antipo_N"/>
</dbReference>
<sequence length="625" mass="67241">MYQFLVETAWLIPCYALLGALLSILWLPSITRRTGPRPAGYVNTCTTLLAVLHSVALLPLTWHQPPQEFFYPWLQVANLNLTLPVEVSSLTVGALILINGLNLLAQFYAIGYMEMDWGWARFFALLALFEAGLSGLVLCNSLFFSYVILEILTLGTYLLIGFWFNQSLVVTGARDAFLTKRVGDLFLLMGVIALLPLAGTWNFTELAVWAQTAQVDPNVAALIGLALIAGPMGKCAQFPLHLWLDEAMEGPLPSTILRNSVVVASGAWVLVKLQPVLALSPITLTALVVIGATTAIGGTLIAIAQIDTKRALSYLVSAYMGLVFIAVGTQHDEAALLLVLTHAVAIALLVMSVGGVIWNSITQNLTQHGGLWSRRPVSGFSFLVGAAGLIAVPPLGGFWALLQLADGLWDDHQFGLLGVLGLVNGLTAFGLTRVFSLMFGGKPSAMTERSPEIHWPMALPMAVLLGFVLHLPLILQSLSLLPDWVIVNYPVALGLIGSSLLGCSISAFIYLGNVVPKPVKLPSPALQDFLAYDLYTAKLYKISFVLAVDLVSRFTSWCDRYVVDGIVNLVGISSIFGGEGLKYSTSGQSQFYALTILVGLSCLGVWLGWPFLSHLSLSAIATTGP</sequence>
<accession>A0A098TNN2</accession>
<feature type="transmembrane region" description="Helical" evidence="7">
    <location>
        <begin position="379"/>
        <end position="402"/>
    </location>
</feature>
<evidence type="ECO:0000256" key="3">
    <source>
        <dbReference type="ARBA" id="ARBA00022989"/>
    </source>
</evidence>
<dbReference type="GO" id="GO:0015990">
    <property type="term" value="P:electron transport coupled proton transport"/>
    <property type="evidence" value="ECO:0007669"/>
    <property type="project" value="TreeGrafter"/>
</dbReference>
<evidence type="ECO:0000256" key="4">
    <source>
        <dbReference type="ARBA" id="ARBA00023136"/>
    </source>
</evidence>
<feature type="transmembrane region" description="Helical" evidence="7">
    <location>
        <begin position="6"/>
        <end position="27"/>
    </location>
</feature>
<dbReference type="Pfam" id="PF00361">
    <property type="entry name" value="Proton_antipo_M"/>
    <property type="match status" value="1"/>
</dbReference>
<reference evidence="10 11" key="1">
    <citation type="journal article" date="2014" name="Mol. Ecol.">
        <title>Evolution of Synechococcus.</title>
        <authorList>
            <person name="Dvorak P."/>
            <person name="Casamatta D."/>
            <person name="Hasler P."/>
            <person name="Poulickova A."/>
            <person name="Ondrej V."/>
            <person name="Sanges R."/>
        </authorList>
    </citation>
    <scope>NUCLEOTIDE SEQUENCE [LARGE SCALE GENOMIC DNA]</scope>
    <source>
        <strain evidence="10 11">CAUP A 1101</strain>
    </source>
</reference>
<evidence type="ECO:0000256" key="5">
    <source>
        <dbReference type="ARBA" id="ARBA00025624"/>
    </source>
</evidence>
<dbReference type="PANTHER" id="PTHR42829">
    <property type="entry name" value="NADH-UBIQUINONE OXIDOREDUCTASE CHAIN 5"/>
    <property type="match status" value="1"/>
</dbReference>
<dbReference type="EMBL" id="JJML01000007">
    <property type="protein sequence ID" value="KGF73477.1"/>
    <property type="molecule type" value="Genomic_DNA"/>
</dbReference>
<dbReference type="PRINTS" id="PR01435">
    <property type="entry name" value="NPOXDRDTASE5"/>
</dbReference>
<dbReference type="Pfam" id="PF00662">
    <property type="entry name" value="Proton_antipo_N"/>
    <property type="match status" value="1"/>
</dbReference>
<feature type="transmembrane region" description="Helical" evidence="7">
    <location>
        <begin position="591"/>
        <end position="609"/>
    </location>
</feature>
<comment type="caution">
    <text evidence="10">The sequence shown here is derived from an EMBL/GenBank/DDBJ whole genome shotgun (WGS) entry which is preliminary data.</text>
</comment>
<feature type="transmembrane region" description="Helical" evidence="7">
    <location>
        <begin position="185"/>
        <end position="204"/>
    </location>
</feature>
<protein>
    <submittedName>
        <fullName evidence="10">NAD(P)H-quinone oxidoreductase subunit F</fullName>
    </submittedName>
</protein>
<name>A0A098TNN2_9CYAN</name>
<dbReference type="Proteomes" id="UP000030170">
    <property type="component" value="Unassembled WGS sequence"/>
</dbReference>
<feature type="transmembrane region" description="Helical" evidence="7">
    <location>
        <begin position="414"/>
        <end position="436"/>
    </location>
</feature>
<dbReference type="AlphaFoldDB" id="A0A098TNN2"/>
<feature type="transmembrane region" description="Helical" evidence="7">
    <location>
        <begin position="143"/>
        <end position="164"/>
    </location>
</feature>